<dbReference type="EMBL" id="BART01032398">
    <property type="protein sequence ID" value="GAH10511.1"/>
    <property type="molecule type" value="Genomic_DNA"/>
</dbReference>
<keyword evidence="2" id="KW-1003">Cell membrane</keyword>
<reference evidence="7" key="1">
    <citation type="journal article" date="2014" name="Front. Microbiol.">
        <title>High frequency of phylogenetically diverse reductive dehalogenase-homologous genes in deep subseafloor sedimentary metagenomes.</title>
        <authorList>
            <person name="Kawai M."/>
            <person name="Futagami T."/>
            <person name="Toyoda A."/>
            <person name="Takaki Y."/>
            <person name="Nishi S."/>
            <person name="Hori S."/>
            <person name="Arai W."/>
            <person name="Tsubouchi T."/>
            <person name="Morono Y."/>
            <person name="Uchiyama I."/>
            <person name="Ito T."/>
            <person name="Fujiyama A."/>
            <person name="Inagaki F."/>
            <person name="Takami H."/>
        </authorList>
    </citation>
    <scope>NUCLEOTIDE SEQUENCE</scope>
    <source>
        <strain evidence="7">Expedition CK06-06</strain>
    </source>
</reference>
<proteinExistence type="predicted"/>
<dbReference type="PANTHER" id="PTHR30482">
    <property type="entry name" value="HIGH-AFFINITY BRANCHED-CHAIN AMINO ACID TRANSPORT SYSTEM PERMEASE"/>
    <property type="match status" value="1"/>
</dbReference>
<dbReference type="Pfam" id="PF02653">
    <property type="entry name" value="BPD_transp_2"/>
    <property type="match status" value="1"/>
</dbReference>
<evidence type="ECO:0008006" key="8">
    <source>
        <dbReference type="Google" id="ProtNLM"/>
    </source>
</evidence>
<comment type="caution">
    <text evidence="7">The sequence shown here is derived from an EMBL/GenBank/DDBJ whole genome shotgun (WGS) entry which is preliminary data.</text>
</comment>
<dbReference type="CDD" id="cd06581">
    <property type="entry name" value="TM_PBP1_LivM_like"/>
    <property type="match status" value="1"/>
</dbReference>
<dbReference type="InterPro" id="IPR043428">
    <property type="entry name" value="LivM-like"/>
</dbReference>
<evidence type="ECO:0000256" key="6">
    <source>
        <dbReference type="SAM" id="Phobius"/>
    </source>
</evidence>
<comment type="subcellular location">
    <subcellularLocation>
        <location evidence="1">Cell membrane</location>
        <topology evidence="1">Multi-pass membrane protein</topology>
    </subcellularLocation>
</comment>
<organism evidence="7">
    <name type="scientific">marine sediment metagenome</name>
    <dbReference type="NCBI Taxonomy" id="412755"/>
    <lineage>
        <taxon>unclassified sequences</taxon>
        <taxon>metagenomes</taxon>
        <taxon>ecological metagenomes</taxon>
    </lineage>
</organism>
<feature type="transmembrane region" description="Helical" evidence="6">
    <location>
        <begin position="39"/>
        <end position="69"/>
    </location>
</feature>
<evidence type="ECO:0000256" key="2">
    <source>
        <dbReference type="ARBA" id="ARBA00022475"/>
    </source>
</evidence>
<feature type="non-terminal residue" evidence="7">
    <location>
        <position position="1"/>
    </location>
</feature>
<keyword evidence="5 6" id="KW-0472">Membrane</keyword>
<evidence type="ECO:0000313" key="7">
    <source>
        <dbReference type="EMBL" id="GAH10511.1"/>
    </source>
</evidence>
<dbReference type="InterPro" id="IPR001851">
    <property type="entry name" value="ABC_transp_permease"/>
</dbReference>
<gene>
    <name evidence="7" type="ORF">S01H4_55997</name>
</gene>
<keyword evidence="3 6" id="KW-0812">Transmembrane</keyword>
<dbReference type="GO" id="GO:0015658">
    <property type="term" value="F:branched-chain amino acid transmembrane transporter activity"/>
    <property type="evidence" value="ECO:0007669"/>
    <property type="project" value="InterPro"/>
</dbReference>
<evidence type="ECO:0000256" key="5">
    <source>
        <dbReference type="ARBA" id="ARBA00023136"/>
    </source>
</evidence>
<protein>
    <recommendedName>
        <fullName evidence="8">Branched-chain amino acid ABC transporter permease</fullName>
    </recommendedName>
</protein>
<accession>X1CQ59</accession>
<name>X1CQ59_9ZZZZ</name>
<evidence type="ECO:0000256" key="1">
    <source>
        <dbReference type="ARBA" id="ARBA00004651"/>
    </source>
</evidence>
<keyword evidence="4 6" id="KW-1133">Transmembrane helix</keyword>
<dbReference type="AlphaFoldDB" id="X1CQ59"/>
<evidence type="ECO:0000256" key="3">
    <source>
        <dbReference type="ARBA" id="ARBA00022692"/>
    </source>
</evidence>
<feature type="transmembrane region" description="Helical" evidence="6">
    <location>
        <begin position="6"/>
        <end position="27"/>
    </location>
</feature>
<dbReference type="PANTHER" id="PTHR30482:SF10">
    <property type="entry name" value="HIGH-AFFINITY BRANCHED-CHAIN AMINO ACID TRANSPORT PROTEIN BRAE"/>
    <property type="match status" value="1"/>
</dbReference>
<dbReference type="GO" id="GO:0005886">
    <property type="term" value="C:plasma membrane"/>
    <property type="evidence" value="ECO:0007669"/>
    <property type="project" value="UniProtKB-SubCell"/>
</dbReference>
<feature type="transmembrane region" description="Helical" evidence="6">
    <location>
        <begin position="81"/>
        <end position="102"/>
    </location>
</feature>
<sequence>LRYKVLAFAISAFFMGLCGSLFAYYLFIVSPPAVMNLNWMFLPILICVLGGNGTIFGPIIGAFIIGALFSYGDVFVGQIHPMLSGILIILVMKFMPTGIMGLKDRISPHR</sequence>
<evidence type="ECO:0000256" key="4">
    <source>
        <dbReference type="ARBA" id="ARBA00022989"/>
    </source>
</evidence>